<dbReference type="AlphaFoldDB" id="X0VKG6"/>
<dbReference type="EMBL" id="BARS01023822">
    <property type="protein sequence ID" value="GAG01041.1"/>
    <property type="molecule type" value="Genomic_DNA"/>
</dbReference>
<evidence type="ECO:0000313" key="1">
    <source>
        <dbReference type="EMBL" id="GAG01041.1"/>
    </source>
</evidence>
<sequence>IDYEDLVNVRRLINKQNAPNGTWFGLMTPAQIDDLFLIDKITDMERTQIALIRTGEVGTLFGIRIMMRWNSLLGTNGMSYDNSGTPVPKAVNAAAAATDNAASLFWHERLVRHAEGHAKTYIRRDDPSYLGTILNSKVRFGATFSRTDEVGIVSLIESASP</sequence>
<organism evidence="1">
    <name type="scientific">marine sediment metagenome</name>
    <dbReference type="NCBI Taxonomy" id="412755"/>
    <lineage>
        <taxon>unclassified sequences</taxon>
        <taxon>metagenomes</taxon>
        <taxon>ecological metagenomes</taxon>
    </lineage>
</organism>
<proteinExistence type="predicted"/>
<gene>
    <name evidence="1" type="ORF">S01H1_37904</name>
</gene>
<protein>
    <recommendedName>
        <fullName evidence="2">Phage major capsid protein</fullName>
    </recommendedName>
</protein>
<reference evidence="1" key="1">
    <citation type="journal article" date="2014" name="Front. Microbiol.">
        <title>High frequency of phylogenetically diverse reductive dehalogenase-homologous genes in deep subseafloor sedimentary metagenomes.</title>
        <authorList>
            <person name="Kawai M."/>
            <person name="Futagami T."/>
            <person name="Toyoda A."/>
            <person name="Takaki Y."/>
            <person name="Nishi S."/>
            <person name="Hori S."/>
            <person name="Arai W."/>
            <person name="Tsubouchi T."/>
            <person name="Morono Y."/>
            <person name="Uchiyama I."/>
            <person name="Ito T."/>
            <person name="Fujiyama A."/>
            <person name="Inagaki F."/>
            <person name="Takami H."/>
        </authorList>
    </citation>
    <scope>NUCLEOTIDE SEQUENCE</scope>
    <source>
        <strain evidence="1">Expedition CK06-06</strain>
    </source>
</reference>
<feature type="non-terminal residue" evidence="1">
    <location>
        <position position="1"/>
    </location>
</feature>
<evidence type="ECO:0008006" key="2">
    <source>
        <dbReference type="Google" id="ProtNLM"/>
    </source>
</evidence>
<name>X0VKG6_9ZZZZ</name>
<comment type="caution">
    <text evidence="1">The sequence shown here is derived from an EMBL/GenBank/DDBJ whole genome shotgun (WGS) entry which is preliminary data.</text>
</comment>
<accession>X0VKG6</accession>